<comment type="caution">
    <text evidence="1">The sequence shown here is derived from an EMBL/GenBank/DDBJ whole genome shotgun (WGS) entry which is preliminary data.</text>
</comment>
<keyword evidence="2" id="KW-1185">Reference proteome</keyword>
<reference evidence="1 2" key="2">
    <citation type="submission" date="2024-09" db="EMBL/GenBank/DDBJ databases">
        <title>Draft genome sequence of Candidatus Magnetaquicoccaceae bacterium FCR-1.</title>
        <authorList>
            <person name="Shimoshige H."/>
            <person name="Shimamura S."/>
            <person name="Taoka A."/>
            <person name="Kobayashi H."/>
            <person name="Maekawa T."/>
        </authorList>
    </citation>
    <scope>NUCLEOTIDE SEQUENCE [LARGE SCALE GENOMIC DNA]</scope>
    <source>
        <strain evidence="1 2">FCR-1</strain>
    </source>
</reference>
<reference evidence="1 2" key="1">
    <citation type="submission" date="2024-05" db="EMBL/GenBank/DDBJ databases">
        <authorList>
            <consortium name="Candidatus Magnetaquicoccaceae bacterium FCR-1 genome sequencing consortium"/>
            <person name="Shimoshige H."/>
            <person name="Shimamura S."/>
            <person name="Taoka A."/>
            <person name="Kobayashi H."/>
            <person name="Maekawa T."/>
        </authorList>
    </citation>
    <scope>NUCLEOTIDE SEQUENCE [LARGE SCALE GENOMIC DNA]</scope>
    <source>
        <strain evidence="1 2">FCR-1</strain>
    </source>
</reference>
<organism evidence="1 2">
    <name type="scientific">Candidatus Magnetaquiglobus chichijimensis</name>
    <dbReference type="NCBI Taxonomy" id="3141448"/>
    <lineage>
        <taxon>Bacteria</taxon>
        <taxon>Pseudomonadati</taxon>
        <taxon>Pseudomonadota</taxon>
        <taxon>Magnetococcia</taxon>
        <taxon>Magnetococcales</taxon>
        <taxon>Candidatus Magnetaquicoccaceae</taxon>
        <taxon>Candidatus Magnetaquiglobus</taxon>
    </lineage>
</organism>
<gene>
    <name evidence="1" type="ORF">SIID45300_00861</name>
</gene>
<accession>A0ABQ0C6N6</accession>
<evidence type="ECO:0000313" key="2">
    <source>
        <dbReference type="Proteomes" id="UP001628193"/>
    </source>
</evidence>
<dbReference type="Proteomes" id="UP001628193">
    <property type="component" value="Unassembled WGS sequence"/>
</dbReference>
<dbReference type="EMBL" id="BAAFGK010000003">
    <property type="protein sequence ID" value="GAB0056553.1"/>
    <property type="molecule type" value="Genomic_DNA"/>
</dbReference>
<protein>
    <submittedName>
        <fullName evidence="1">Uncharacterized protein</fullName>
    </submittedName>
</protein>
<evidence type="ECO:0000313" key="1">
    <source>
        <dbReference type="EMBL" id="GAB0056553.1"/>
    </source>
</evidence>
<proteinExistence type="predicted"/>
<name>A0ABQ0C6N6_9PROT</name>
<sequence length="67" mass="7488">MPALDPSSNDVLFRVQDPVQLLEIHAQEELQRRKAANPSLDLTLHQDAVELLMSRLNAPRPTMEGVA</sequence>